<proteinExistence type="predicted"/>
<evidence type="ECO:0000313" key="2">
    <source>
        <dbReference type="EMBL" id="CAJ1002162.1"/>
    </source>
</evidence>
<dbReference type="AlphaFoldDB" id="A0AA48RGW9"/>
<dbReference type="RefSeq" id="WP_171566931.1">
    <property type="nucleotide sequence ID" value="NZ_JAUSVZ010000002.1"/>
</dbReference>
<accession>A0AA48RGW9</accession>
<organism evidence="2 3">
    <name type="scientific">Brevibacillus aydinogluensis</name>
    <dbReference type="NCBI Taxonomy" id="927786"/>
    <lineage>
        <taxon>Bacteria</taxon>
        <taxon>Bacillati</taxon>
        <taxon>Bacillota</taxon>
        <taxon>Bacilli</taxon>
        <taxon>Bacillales</taxon>
        <taxon>Paenibacillaceae</taxon>
        <taxon>Brevibacillus</taxon>
    </lineage>
</organism>
<sequence>MAEKQPSKQKQEAAAAQSLADRTGIGKEEARRMQSEADKSEVIKHGQ</sequence>
<evidence type="ECO:0000313" key="3">
    <source>
        <dbReference type="Proteomes" id="UP001189619"/>
    </source>
</evidence>
<name>A0AA48RGW9_9BACL</name>
<reference evidence="2" key="1">
    <citation type="submission" date="2023-07" db="EMBL/GenBank/DDBJ databases">
        <authorList>
            <person name="Ivanov I."/>
            <person name="Teneva D."/>
            <person name="Stoikov I."/>
        </authorList>
    </citation>
    <scope>NUCLEOTIDE SEQUENCE</scope>
    <source>
        <strain evidence="2">4475</strain>
    </source>
</reference>
<dbReference type="EMBL" id="OY569118">
    <property type="protein sequence ID" value="CAJ1002162.1"/>
    <property type="molecule type" value="Genomic_DNA"/>
</dbReference>
<feature type="compositionally biased region" description="Basic and acidic residues" evidence="1">
    <location>
        <begin position="1"/>
        <end position="11"/>
    </location>
</feature>
<feature type="region of interest" description="Disordered" evidence="1">
    <location>
        <begin position="1"/>
        <end position="47"/>
    </location>
</feature>
<dbReference type="Proteomes" id="UP001189619">
    <property type="component" value="Chromosome"/>
</dbReference>
<dbReference type="KEGG" id="bayd:BSPP4475_07545"/>
<protein>
    <submittedName>
        <fullName evidence="2">Small hydrophilic protein</fullName>
    </submittedName>
</protein>
<feature type="compositionally biased region" description="Basic and acidic residues" evidence="1">
    <location>
        <begin position="24"/>
        <end position="47"/>
    </location>
</feature>
<keyword evidence="3" id="KW-1185">Reference proteome</keyword>
<gene>
    <name evidence="2" type="ORF">BSPP4475_07545</name>
</gene>
<evidence type="ECO:0000256" key="1">
    <source>
        <dbReference type="SAM" id="MobiDB-lite"/>
    </source>
</evidence>